<protein>
    <submittedName>
        <fullName evidence="1">Uncharacterized protein</fullName>
    </submittedName>
</protein>
<sequence length="66" mass="6569">MAGKTDSAAIVPSIAANFQAAPSARYGSGPVTRAIPAPWVTPATGAHHHGYACGEVLAASRARLAA</sequence>
<proteinExistence type="predicted"/>
<dbReference type="EMBL" id="BAAAUF010000048">
    <property type="protein sequence ID" value="GAA3060088.1"/>
    <property type="molecule type" value="Genomic_DNA"/>
</dbReference>
<organism evidence="1 2">
    <name type="scientific">Streptomyces glomeratus</name>
    <dbReference type="NCBI Taxonomy" id="284452"/>
    <lineage>
        <taxon>Bacteria</taxon>
        <taxon>Bacillati</taxon>
        <taxon>Actinomycetota</taxon>
        <taxon>Actinomycetes</taxon>
        <taxon>Kitasatosporales</taxon>
        <taxon>Streptomycetaceae</taxon>
        <taxon>Streptomyces</taxon>
    </lineage>
</organism>
<evidence type="ECO:0000313" key="1">
    <source>
        <dbReference type="EMBL" id="GAA3060088.1"/>
    </source>
</evidence>
<name>A0ABP6LXX5_9ACTN</name>
<evidence type="ECO:0000313" key="2">
    <source>
        <dbReference type="Proteomes" id="UP001501532"/>
    </source>
</evidence>
<accession>A0ABP6LXX5</accession>
<comment type="caution">
    <text evidence="1">The sequence shown here is derived from an EMBL/GenBank/DDBJ whole genome shotgun (WGS) entry which is preliminary data.</text>
</comment>
<dbReference type="Proteomes" id="UP001501532">
    <property type="component" value="Unassembled WGS sequence"/>
</dbReference>
<keyword evidence="2" id="KW-1185">Reference proteome</keyword>
<reference evidence="2" key="1">
    <citation type="journal article" date="2019" name="Int. J. Syst. Evol. Microbiol.">
        <title>The Global Catalogue of Microorganisms (GCM) 10K type strain sequencing project: providing services to taxonomists for standard genome sequencing and annotation.</title>
        <authorList>
            <consortium name="The Broad Institute Genomics Platform"/>
            <consortium name="The Broad Institute Genome Sequencing Center for Infectious Disease"/>
            <person name="Wu L."/>
            <person name="Ma J."/>
        </authorList>
    </citation>
    <scope>NUCLEOTIDE SEQUENCE [LARGE SCALE GENOMIC DNA]</scope>
    <source>
        <strain evidence="2">JCM 9091</strain>
    </source>
</reference>
<gene>
    <name evidence="1" type="ORF">GCM10010448_49290</name>
</gene>